<organism evidence="4 5">
    <name type="scientific">Clavelina lepadiformis</name>
    <name type="common">Light-bulb sea squirt</name>
    <name type="synonym">Ascidia lepadiformis</name>
    <dbReference type="NCBI Taxonomy" id="159417"/>
    <lineage>
        <taxon>Eukaryota</taxon>
        <taxon>Metazoa</taxon>
        <taxon>Chordata</taxon>
        <taxon>Tunicata</taxon>
        <taxon>Ascidiacea</taxon>
        <taxon>Aplousobranchia</taxon>
        <taxon>Clavelinidae</taxon>
        <taxon>Clavelina</taxon>
    </lineage>
</organism>
<dbReference type="Pfam" id="PF02257">
    <property type="entry name" value="RFX_DNA_binding"/>
    <property type="match status" value="1"/>
</dbReference>
<dbReference type="Gene3D" id="1.10.10.10">
    <property type="entry name" value="Winged helix-like DNA-binding domain superfamily/Winged helix DNA-binding domain"/>
    <property type="match status" value="1"/>
</dbReference>
<sequence>MQQNVAAAQQSLQVVSATQNQLPVARYVSVVASKTDSLKSGDNVANIIKPTQPHQNRQLISVQSNRPLVVSNPISLNIKRVPAQQPRTQQIHVPGSQQSIPNGTSRLTVSEPSARLSSSHVFTLSEVDLISNEIATVNQLYQNNNTLPYVDSSGDHVYTNGSTSNSFQYQDGNQLYSSSQQNNSNAIYFDSSSGSTHVGSQATVVSSQHQMNNLGMSGGTGGSHQSVGQLISSPGGSTYIIQNAGGESGGIVAMPISHTTRASPATVQWLMEHFENTDGVSLPRALMYNHYLLHCQEQQLDPVNAASFGKLVRSVFIGLRTRRLGTRGNSKYHYYGIRIKGNSPLNRLHDEINYIAMRQQSTNHAKRYKSMTSTQQSDKSGQDGVPTHTSATEQVQQQAQQHQQYLGDATQALPDLDPINITADDGPMPVNVTQEDLMTLEDLYRDHCANVLDIIVSLQFSMVETLWQTFWRAADTAENQQPVKDEYEMKLPRQKLLAMCKWAPVQRWIKDSDHMMYQSLVEVLIPDVLRPIPSALTLAIRNFAKGLENGLTNALAKSEMPQELIKYKVSAVSAFSQTLRRYTSLNHLAQAARAVLNDNSLISQMLSDLNRVDFANVQEQASWVCQCDDSIVTELEADFKAALSEQRTLEQWADWLENVVVKVLQPHEGTENFTKSARQFLLKWCFYSSMVIRDLTLRSAASFGSFHLIRLLYDEYMFYLVEHRVAQATGETAIAVMGDFSSACNMAALASPASSAISDSSTNPPAFVASALISTSNNSGKQPDKGVKRSASEMEAAVISVVQVNGKPTGVLKDSGNDKGKENKE</sequence>
<evidence type="ECO:0000313" key="5">
    <source>
        <dbReference type="Proteomes" id="UP001642483"/>
    </source>
</evidence>
<dbReference type="InterPro" id="IPR003150">
    <property type="entry name" value="DNA-bd_RFX"/>
</dbReference>
<feature type="region of interest" description="Disordered" evidence="2">
    <location>
        <begin position="363"/>
        <end position="405"/>
    </location>
</feature>
<feature type="compositionally biased region" description="Low complexity" evidence="2">
    <location>
        <begin position="394"/>
        <end position="404"/>
    </location>
</feature>
<dbReference type="PANTHER" id="PTHR12619:SF33">
    <property type="entry name" value="RFX, ISOFORM H"/>
    <property type="match status" value="1"/>
</dbReference>
<reference evidence="4 5" key="1">
    <citation type="submission" date="2024-02" db="EMBL/GenBank/DDBJ databases">
        <authorList>
            <person name="Daric V."/>
            <person name="Darras S."/>
        </authorList>
    </citation>
    <scope>NUCLEOTIDE SEQUENCE [LARGE SCALE GENOMIC DNA]</scope>
</reference>
<evidence type="ECO:0000313" key="4">
    <source>
        <dbReference type="EMBL" id="CAK8675865.1"/>
    </source>
</evidence>
<proteinExistence type="predicted"/>
<accession>A0ABP0F836</accession>
<feature type="compositionally biased region" description="Polar residues" evidence="2">
    <location>
        <begin position="370"/>
        <end position="379"/>
    </location>
</feature>
<keyword evidence="1" id="KW-0238">DNA-binding</keyword>
<feature type="domain" description="RFX-type winged-helix" evidence="3">
    <location>
        <begin position="266"/>
        <end position="341"/>
    </location>
</feature>
<dbReference type="SUPFAM" id="SSF46785">
    <property type="entry name" value="Winged helix' DNA-binding domain"/>
    <property type="match status" value="1"/>
</dbReference>
<dbReference type="InterPro" id="IPR036388">
    <property type="entry name" value="WH-like_DNA-bd_sf"/>
</dbReference>
<dbReference type="PANTHER" id="PTHR12619">
    <property type="entry name" value="RFX TRANSCRIPTION FACTOR FAMILY"/>
    <property type="match status" value="1"/>
</dbReference>
<evidence type="ECO:0000256" key="2">
    <source>
        <dbReference type="SAM" id="MobiDB-lite"/>
    </source>
</evidence>
<dbReference type="InterPro" id="IPR039779">
    <property type="entry name" value="RFX-like"/>
</dbReference>
<comment type="caution">
    <text evidence="4">The sequence shown here is derived from an EMBL/GenBank/DDBJ whole genome shotgun (WGS) entry which is preliminary data.</text>
</comment>
<dbReference type="InterPro" id="IPR036390">
    <property type="entry name" value="WH_DNA-bd_sf"/>
</dbReference>
<dbReference type="EMBL" id="CAWYQH010000024">
    <property type="protein sequence ID" value="CAK8675865.1"/>
    <property type="molecule type" value="Genomic_DNA"/>
</dbReference>
<dbReference type="InterPro" id="IPR057321">
    <property type="entry name" value="RFX1-4/6/8-like_BCD"/>
</dbReference>
<dbReference type="Pfam" id="PF25340">
    <property type="entry name" value="BCD_RFX"/>
    <property type="match status" value="1"/>
</dbReference>
<evidence type="ECO:0000256" key="1">
    <source>
        <dbReference type="ARBA" id="ARBA00023125"/>
    </source>
</evidence>
<evidence type="ECO:0000259" key="3">
    <source>
        <dbReference type="PROSITE" id="PS51526"/>
    </source>
</evidence>
<protein>
    <recommendedName>
        <fullName evidence="3">RFX-type winged-helix domain-containing protein</fullName>
    </recommendedName>
</protein>
<feature type="region of interest" description="Disordered" evidence="2">
    <location>
        <begin position="85"/>
        <end position="105"/>
    </location>
</feature>
<keyword evidence="5" id="KW-1185">Reference proteome</keyword>
<dbReference type="Proteomes" id="UP001642483">
    <property type="component" value="Unassembled WGS sequence"/>
</dbReference>
<gene>
    <name evidence="4" type="ORF">CVLEPA_LOCUS5393</name>
</gene>
<dbReference type="PROSITE" id="PS51526">
    <property type="entry name" value="RFX_DBD"/>
    <property type="match status" value="1"/>
</dbReference>
<name>A0ABP0F836_CLALP</name>